<evidence type="ECO:0000256" key="1">
    <source>
        <dbReference type="SAM" id="MobiDB-lite"/>
    </source>
</evidence>
<comment type="caution">
    <text evidence="2">The sequence shown here is derived from an EMBL/GenBank/DDBJ whole genome shotgun (WGS) entry which is preliminary data.</text>
</comment>
<evidence type="ECO:0000313" key="2">
    <source>
        <dbReference type="EMBL" id="KAA6125215.1"/>
    </source>
</evidence>
<evidence type="ECO:0000313" key="3">
    <source>
        <dbReference type="Proteomes" id="UP000324324"/>
    </source>
</evidence>
<dbReference type="EMBL" id="VWRN01000030">
    <property type="protein sequence ID" value="KAA6125215.1"/>
    <property type="molecule type" value="Genomic_DNA"/>
</dbReference>
<sequence>MRVSGPWLSALPEPNSDGGPFPFKSSLWLIFWLSNCNKMRVGQRRDGIESSDRQHNSKTGPEQKFDEVAPAADADEARRFYSWLQQKCKYVNDAVTTRRRRFFAAE</sequence>
<feature type="compositionally biased region" description="Basic and acidic residues" evidence="1">
    <location>
        <begin position="43"/>
        <end position="67"/>
    </location>
</feature>
<dbReference type="AlphaFoldDB" id="A0A5M8ASZ5"/>
<gene>
    <name evidence="2" type="ORF">F1599_10480</name>
</gene>
<keyword evidence="3" id="KW-1185">Reference proteome</keyword>
<feature type="region of interest" description="Disordered" evidence="1">
    <location>
        <begin position="43"/>
        <end position="68"/>
    </location>
</feature>
<proteinExistence type="predicted"/>
<accession>A0A5M8ASZ5</accession>
<organism evidence="2 3">
    <name type="scientific">Cupriavidus cauae</name>
    <dbReference type="NCBI Taxonomy" id="2608999"/>
    <lineage>
        <taxon>Bacteria</taxon>
        <taxon>Pseudomonadati</taxon>
        <taxon>Pseudomonadota</taxon>
        <taxon>Betaproteobacteria</taxon>
        <taxon>Burkholderiales</taxon>
        <taxon>Burkholderiaceae</taxon>
        <taxon>Cupriavidus</taxon>
    </lineage>
</organism>
<dbReference type="Proteomes" id="UP000324324">
    <property type="component" value="Unassembled WGS sequence"/>
</dbReference>
<reference evidence="2 3" key="1">
    <citation type="submission" date="2019-09" db="EMBL/GenBank/DDBJ databases">
        <title>Isolation of a novel species in the genus Cupriavidus from patients with sepsis using whole genome sequencing.</title>
        <authorList>
            <person name="Kweon O.J."/>
            <person name="Lee M.-K."/>
        </authorList>
    </citation>
    <scope>NUCLEOTIDE SEQUENCE [LARGE SCALE GENOMIC DNA]</scope>
    <source>
        <strain evidence="2 3">MKL-01</strain>
    </source>
</reference>
<name>A0A5M8ASZ5_9BURK</name>
<protein>
    <submittedName>
        <fullName evidence="2">Uncharacterized protein</fullName>
    </submittedName>
</protein>